<dbReference type="PROSITE" id="PS50977">
    <property type="entry name" value="HTH_TETR_2"/>
    <property type="match status" value="1"/>
</dbReference>
<dbReference type="GO" id="GO:0000976">
    <property type="term" value="F:transcription cis-regulatory region binding"/>
    <property type="evidence" value="ECO:0007669"/>
    <property type="project" value="TreeGrafter"/>
</dbReference>
<organism evidence="6 7">
    <name type="scientific">Mycolicibacterium canariasense</name>
    <name type="common">Mycobacterium canariasense</name>
    <dbReference type="NCBI Taxonomy" id="228230"/>
    <lineage>
        <taxon>Bacteria</taxon>
        <taxon>Bacillati</taxon>
        <taxon>Actinomycetota</taxon>
        <taxon>Actinomycetes</taxon>
        <taxon>Mycobacteriales</taxon>
        <taxon>Mycobacteriaceae</taxon>
        <taxon>Mycolicibacterium</taxon>
    </lineage>
</organism>
<name>A0A100WA21_MYCCR</name>
<dbReference type="PANTHER" id="PTHR30055">
    <property type="entry name" value="HTH-TYPE TRANSCRIPTIONAL REGULATOR RUTR"/>
    <property type="match status" value="1"/>
</dbReference>
<dbReference type="InterPro" id="IPR009057">
    <property type="entry name" value="Homeodomain-like_sf"/>
</dbReference>
<evidence type="ECO:0000256" key="3">
    <source>
        <dbReference type="ARBA" id="ARBA00023163"/>
    </source>
</evidence>
<gene>
    <name evidence="6" type="primary">tetR</name>
    <name evidence="6" type="ORF">RMCC_1292</name>
</gene>
<sequence>MARPNQTARTRKDLLRAAARLMKQGHKFTLEDVAAEASVSRATAYRYFSSVEALLVEAPVDGVTPSAGDLFATVSSTDPVERLLVVDAALHDMIADNEPALRLMLAQTLQRTVADDVPVRQNRRTALIEAALAPARHEFTPTALAALTRALAVIIGTESMVVTKDVLRLDDSEARTVRHWAIRALVESARRSNA</sequence>
<keyword evidence="1" id="KW-0805">Transcription regulation</keyword>
<dbReference type="InterPro" id="IPR050109">
    <property type="entry name" value="HTH-type_TetR-like_transc_reg"/>
</dbReference>
<dbReference type="RefSeq" id="WP_062655645.1">
    <property type="nucleotide sequence ID" value="NZ_BCSY01000035.1"/>
</dbReference>
<evidence type="ECO:0000313" key="6">
    <source>
        <dbReference type="EMBL" id="GAS94326.1"/>
    </source>
</evidence>
<dbReference type="SUPFAM" id="SSF46689">
    <property type="entry name" value="Homeodomain-like"/>
    <property type="match status" value="1"/>
</dbReference>
<dbReference type="AlphaFoldDB" id="A0A100WA21"/>
<dbReference type="GO" id="GO:0003700">
    <property type="term" value="F:DNA-binding transcription factor activity"/>
    <property type="evidence" value="ECO:0007669"/>
    <property type="project" value="TreeGrafter"/>
</dbReference>
<evidence type="ECO:0000256" key="1">
    <source>
        <dbReference type="ARBA" id="ARBA00023015"/>
    </source>
</evidence>
<reference evidence="7" key="2">
    <citation type="submission" date="2016-02" db="EMBL/GenBank/DDBJ databases">
        <title>Draft genome sequence of five rapidly growing Mycobacterium species.</title>
        <authorList>
            <person name="Katahira K."/>
            <person name="Gotou Y."/>
            <person name="Iida K."/>
            <person name="Ogura Y."/>
            <person name="Hayashi T."/>
        </authorList>
    </citation>
    <scope>NUCLEOTIDE SEQUENCE [LARGE SCALE GENOMIC DNA]</scope>
    <source>
        <strain evidence="7">JCM15298</strain>
    </source>
</reference>
<feature type="domain" description="HTH tetR-type" evidence="5">
    <location>
        <begin position="8"/>
        <end position="66"/>
    </location>
</feature>
<evidence type="ECO:0000256" key="4">
    <source>
        <dbReference type="PROSITE-ProRule" id="PRU00335"/>
    </source>
</evidence>
<dbReference type="Pfam" id="PF00440">
    <property type="entry name" value="TetR_N"/>
    <property type="match status" value="1"/>
</dbReference>
<reference evidence="7" key="1">
    <citation type="journal article" date="2016" name="Genome Announc.">
        <title>Draft Genome Sequences of Five Rapidly Growing Mycobacterium Species, M. thermoresistibile, M. fortuitum subsp. acetamidolyticum, M. canariasense, M. brisbanense, and M. novocastrense.</title>
        <authorList>
            <person name="Katahira K."/>
            <person name="Ogura Y."/>
            <person name="Gotoh Y."/>
            <person name="Hayashi T."/>
        </authorList>
    </citation>
    <scope>NUCLEOTIDE SEQUENCE [LARGE SCALE GENOMIC DNA]</scope>
    <source>
        <strain evidence="7">JCM15298</strain>
    </source>
</reference>
<dbReference type="InterPro" id="IPR001647">
    <property type="entry name" value="HTH_TetR"/>
</dbReference>
<accession>A0A100WA21</accession>
<dbReference type="OrthoDB" id="3217159at2"/>
<evidence type="ECO:0000259" key="5">
    <source>
        <dbReference type="PROSITE" id="PS50977"/>
    </source>
</evidence>
<comment type="caution">
    <text evidence="6">The sequence shown here is derived from an EMBL/GenBank/DDBJ whole genome shotgun (WGS) entry which is preliminary data.</text>
</comment>
<dbReference type="Proteomes" id="UP000069443">
    <property type="component" value="Unassembled WGS sequence"/>
</dbReference>
<feature type="DNA-binding region" description="H-T-H motif" evidence="4">
    <location>
        <begin position="29"/>
        <end position="48"/>
    </location>
</feature>
<keyword evidence="7" id="KW-1185">Reference proteome</keyword>
<dbReference type="STRING" id="228230.RMCC_1292"/>
<dbReference type="Gene3D" id="1.10.357.10">
    <property type="entry name" value="Tetracycline Repressor, domain 2"/>
    <property type="match status" value="1"/>
</dbReference>
<evidence type="ECO:0000256" key="2">
    <source>
        <dbReference type="ARBA" id="ARBA00023125"/>
    </source>
</evidence>
<protein>
    <submittedName>
        <fullName evidence="6">TetR family transcriptional regulator</fullName>
    </submittedName>
</protein>
<dbReference type="EMBL" id="BCSY01000035">
    <property type="protein sequence ID" value="GAS94326.1"/>
    <property type="molecule type" value="Genomic_DNA"/>
</dbReference>
<proteinExistence type="predicted"/>
<evidence type="ECO:0000313" key="7">
    <source>
        <dbReference type="Proteomes" id="UP000069443"/>
    </source>
</evidence>
<keyword evidence="2 4" id="KW-0238">DNA-binding</keyword>
<dbReference type="PANTHER" id="PTHR30055:SF234">
    <property type="entry name" value="HTH-TYPE TRANSCRIPTIONAL REGULATOR BETI"/>
    <property type="match status" value="1"/>
</dbReference>
<keyword evidence="3" id="KW-0804">Transcription</keyword>